<feature type="compositionally biased region" description="Polar residues" evidence="1">
    <location>
        <begin position="32"/>
        <end position="45"/>
    </location>
</feature>
<evidence type="ECO:0000256" key="1">
    <source>
        <dbReference type="SAM" id="MobiDB-lite"/>
    </source>
</evidence>
<feature type="non-terminal residue" evidence="2">
    <location>
        <position position="1"/>
    </location>
</feature>
<feature type="region of interest" description="Disordered" evidence="1">
    <location>
        <begin position="29"/>
        <end position="49"/>
    </location>
</feature>
<keyword evidence="3" id="KW-1185">Reference proteome</keyword>
<gene>
    <name evidence="2" type="ORF">OSB1V03_LOCUS22140</name>
</gene>
<protein>
    <submittedName>
        <fullName evidence="2">Uncharacterized protein</fullName>
    </submittedName>
</protein>
<proteinExistence type="predicted"/>
<reference evidence="2" key="1">
    <citation type="submission" date="2020-11" db="EMBL/GenBank/DDBJ databases">
        <authorList>
            <person name="Tran Van P."/>
        </authorList>
    </citation>
    <scope>NUCLEOTIDE SEQUENCE</scope>
</reference>
<dbReference type="EMBL" id="OC899748">
    <property type="protein sequence ID" value="CAD7648863.1"/>
    <property type="molecule type" value="Genomic_DNA"/>
</dbReference>
<evidence type="ECO:0000313" key="3">
    <source>
        <dbReference type="Proteomes" id="UP000759131"/>
    </source>
</evidence>
<evidence type="ECO:0000313" key="2">
    <source>
        <dbReference type="EMBL" id="CAD7648863.1"/>
    </source>
</evidence>
<dbReference type="Proteomes" id="UP000759131">
    <property type="component" value="Unassembled WGS sequence"/>
</dbReference>
<organism evidence="2">
    <name type="scientific">Medioppia subpectinata</name>
    <dbReference type="NCBI Taxonomy" id="1979941"/>
    <lineage>
        <taxon>Eukaryota</taxon>
        <taxon>Metazoa</taxon>
        <taxon>Ecdysozoa</taxon>
        <taxon>Arthropoda</taxon>
        <taxon>Chelicerata</taxon>
        <taxon>Arachnida</taxon>
        <taxon>Acari</taxon>
        <taxon>Acariformes</taxon>
        <taxon>Sarcoptiformes</taxon>
        <taxon>Oribatida</taxon>
        <taxon>Brachypylina</taxon>
        <taxon>Oppioidea</taxon>
        <taxon>Oppiidae</taxon>
        <taxon>Medioppia</taxon>
    </lineage>
</organism>
<dbReference type="AlphaFoldDB" id="A0A7R9QLN3"/>
<dbReference type="EMBL" id="CAJPIZ010045173">
    <property type="protein sequence ID" value="CAG2122194.1"/>
    <property type="molecule type" value="Genomic_DNA"/>
</dbReference>
<accession>A0A7R9QLN3</accession>
<sequence>SSPKTWPPDEDIDSLDQFSVSILTVKSERNSGYKSYGTSSSANRSEVNDNYVDYESNETNDDNLMEVLDNFRENWRRELESTKNCNHLRQ</sequence>
<name>A0A7R9QLN3_9ACAR</name>